<reference evidence="3 5" key="1">
    <citation type="submission" date="2014-03" db="EMBL/GenBank/DDBJ databases">
        <title>Complete genome sequence of the Radio-Resistant Rubrobacter radiotolerans RSPS-4.</title>
        <authorList>
            <person name="Egas C.C."/>
            <person name="Barroso C.C."/>
            <person name="Froufe H.J.C."/>
            <person name="Pacheco J.J."/>
            <person name="Albuquerque L.L."/>
            <person name="da Costa M.M.S."/>
        </authorList>
    </citation>
    <scope>NUCLEOTIDE SEQUENCE [LARGE SCALE GENOMIC DNA]</scope>
    <source>
        <strain evidence="3 5">RSPS-4</strain>
        <plasmid evidence="3 5">3</plasmid>
    </source>
</reference>
<dbReference type="HOGENOM" id="CLU_1065113_0_0_11"/>
<keyword evidence="3" id="KW-0614">Plasmid</keyword>
<dbReference type="EMBL" id="CP007517">
    <property type="protein sequence ID" value="AHY48418.1"/>
    <property type="molecule type" value="Genomic_DNA"/>
</dbReference>
<organism evidence="3 5">
    <name type="scientific">Rubrobacter radiotolerans</name>
    <name type="common">Arthrobacter radiotolerans</name>
    <dbReference type="NCBI Taxonomy" id="42256"/>
    <lineage>
        <taxon>Bacteria</taxon>
        <taxon>Bacillati</taxon>
        <taxon>Actinomycetota</taxon>
        <taxon>Rubrobacteria</taxon>
        <taxon>Rubrobacterales</taxon>
        <taxon>Rubrobacteraceae</taxon>
        <taxon>Rubrobacter</taxon>
    </lineage>
</organism>
<geneLocation type="plasmid" evidence="3">
    <name>3</name>
</geneLocation>
<dbReference type="OrthoDB" id="3527949at2"/>
<feature type="compositionally biased region" description="Basic and acidic residues" evidence="2">
    <location>
        <begin position="174"/>
        <end position="190"/>
    </location>
</feature>
<dbReference type="GO" id="GO:0003677">
    <property type="term" value="F:DNA binding"/>
    <property type="evidence" value="ECO:0007669"/>
    <property type="project" value="InterPro"/>
</dbReference>
<dbReference type="Proteomes" id="UP001281130">
    <property type="component" value="Unassembled WGS sequence"/>
</dbReference>
<evidence type="ECO:0000313" key="3">
    <source>
        <dbReference type="EMBL" id="AHY48418.1"/>
    </source>
</evidence>
<dbReference type="Pfam" id="PF05443">
    <property type="entry name" value="ROS_MUCR"/>
    <property type="match status" value="1"/>
</dbReference>
<reference evidence="4" key="2">
    <citation type="submission" date="2023-11" db="EMBL/GenBank/DDBJ databases">
        <title>MicrobeMod: A computational toolkit for identifying prokaryotic methylation and restriction-modification with nanopore sequencing.</title>
        <authorList>
            <person name="Crits-Christoph A."/>
            <person name="Kang S.C."/>
            <person name="Lee H."/>
            <person name="Ostrov N."/>
        </authorList>
    </citation>
    <scope>NUCLEOTIDE SEQUENCE</scope>
    <source>
        <strain evidence="4">ATCC 51242</strain>
    </source>
</reference>
<feature type="region of interest" description="Disordered" evidence="2">
    <location>
        <begin position="117"/>
        <end position="153"/>
    </location>
</feature>
<comment type="similarity">
    <text evidence="1">Belongs to the ros/MucR family.</text>
</comment>
<dbReference type="InterPro" id="IPR008807">
    <property type="entry name" value="ROS_MUCR"/>
</dbReference>
<dbReference type="KEGG" id="rrd:RradSPS_3135"/>
<keyword evidence="5" id="KW-1185">Reference proteome</keyword>
<feature type="region of interest" description="Disordered" evidence="2">
    <location>
        <begin position="174"/>
        <end position="194"/>
    </location>
</feature>
<dbReference type="GO" id="GO:0008270">
    <property type="term" value="F:zinc ion binding"/>
    <property type="evidence" value="ECO:0007669"/>
    <property type="project" value="InterPro"/>
</dbReference>
<feature type="compositionally biased region" description="Basic and acidic residues" evidence="2">
    <location>
        <begin position="226"/>
        <end position="261"/>
    </location>
</feature>
<evidence type="ECO:0000313" key="4">
    <source>
        <dbReference type="EMBL" id="MDX5895609.1"/>
    </source>
</evidence>
<dbReference type="RefSeq" id="WP_143533739.1">
    <property type="nucleotide sequence ID" value="NZ_CP007517.1"/>
</dbReference>
<accession>A0A023X7V4</accession>
<protein>
    <submittedName>
        <fullName evidence="4">MucR family transcriptional regulator</fullName>
    </submittedName>
    <submittedName>
        <fullName evidence="3">ROS/MUCR transcriptional regulator protein</fullName>
    </submittedName>
</protein>
<evidence type="ECO:0000256" key="1">
    <source>
        <dbReference type="ARBA" id="ARBA00007031"/>
    </source>
</evidence>
<feature type="compositionally biased region" description="Basic and acidic residues" evidence="2">
    <location>
        <begin position="118"/>
        <end position="130"/>
    </location>
</feature>
<dbReference type="Proteomes" id="UP000025229">
    <property type="component" value="Plasmid 3"/>
</dbReference>
<feature type="region of interest" description="Disordered" evidence="2">
    <location>
        <begin position="216"/>
        <end position="261"/>
    </location>
</feature>
<sequence>MESRAWQAAMLHLREGLSLKEVAKVLRERPKWCGQRVNEVLDLYEPPGVIHGRRGVLASDGERVQCHVCGRWYAHLGAHVRMKHDMEADEYKREFGLMSKTGLISPELAEKRRKHKHLEAYRESSRERMKALSAEEQSRRASQQDLREERRLDPAYQAHVRRLSELGPEALERARAEGRYRESGFSEEATRNGQRAIAHLRKDESYRAWVSRRISEGKAAGGGMSEEVRQSFREGASERAREADRDELGRFSRRSSEREEP</sequence>
<gene>
    <name evidence="3" type="ORF">RradSPS_3135</name>
    <name evidence="4" type="ORF">SIL72_16385</name>
</gene>
<dbReference type="EMBL" id="JAWXXX010000004">
    <property type="protein sequence ID" value="MDX5895609.1"/>
    <property type="molecule type" value="Genomic_DNA"/>
</dbReference>
<dbReference type="AlphaFoldDB" id="A0A023X7V4"/>
<evidence type="ECO:0000313" key="5">
    <source>
        <dbReference type="Proteomes" id="UP000025229"/>
    </source>
</evidence>
<dbReference type="Gene3D" id="1.10.10.1550">
    <property type="entry name" value="ROS/MUCR transcriptional regulator protein"/>
    <property type="match status" value="1"/>
</dbReference>
<dbReference type="InterPro" id="IPR041920">
    <property type="entry name" value="ROS/MUCR_sf"/>
</dbReference>
<name>A0A023X7V4_RUBRA</name>
<evidence type="ECO:0000256" key="2">
    <source>
        <dbReference type="SAM" id="MobiDB-lite"/>
    </source>
</evidence>
<dbReference type="GO" id="GO:0006355">
    <property type="term" value="P:regulation of DNA-templated transcription"/>
    <property type="evidence" value="ECO:0007669"/>
    <property type="project" value="InterPro"/>
</dbReference>
<proteinExistence type="inferred from homology"/>